<sequence length="377" mass="40413">MMSSPGFLMTVLAFIAVIGPLVFVHEMGHYLVARWCGVRAEVFSIGFGPEIAAWVDRRGTRWRIAALPLGGYVKFAGDMGVASQTDPAWLALPAAERAQSFPAKSVWQRMAIVAAGPFINLAFAVLILGGLAMTYGAPVSEPVIGRVAAGSAAEKAGLKPGDRIISIMGRQIDDFRDISSIVSLRPDELLPYEIERNGSRFGQDIAAGARIEKDRFGNIYRIGLLGVGSSTVKLQPVGILEAPVVGFKQAVDVTRTGLDGMGQIITGRRPVTEMGGPLKIADISGQAAMMGGASFLFFMALISINLGFINLLPIPMLDGGHLFFYAIEAAQRRPVSPQVMEWAYRSGMALLLSLMLLVTINDLGSFGLWKSLSRLIG</sequence>
<proteinExistence type="inferred from homology"/>
<evidence type="ECO:0000256" key="5">
    <source>
        <dbReference type="ARBA" id="ARBA00022692"/>
    </source>
</evidence>
<dbReference type="SMART" id="SM00228">
    <property type="entry name" value="PDZ"/>
    <property type="match status" value="1"/>
</dbReference>
<dbReference type="CDD" id="cd06163">
    <property type="entry name" value="S2P-M50_PDZ_RseP-like"/>
    <property type="match status" value="1"/>
</dbReference>
<keyword evidence="4 13" id="KW-0645">Protease</keyword>
<evidence type="ECO:0000256" key="2">
    <source>
        <dbReference type="ARBA" id="ARBA00004141"/>
    </source>
</evidence>
<dbReference type="InterPro" id="IPR008915">
    <property type="entry name" value="Peptidase_M50"/>
</dbReference>
<evidence type="ECO:0000256" key="7">
    <source>
        <dbReference type="ARBA" id="ARBA00022833"/>
    </source>
</evidence>
<evidence type="ECO:0000256" key="6">
    <source>
        <dbReference type="ARBA" id="ARBA00022801"/>
    </source>
</evidence>
<dbReference type="PROSITE" id="PS50106">
    <property type="entry name" value="PDZ"/>
    <property type="match status" value="1"/>
</dbReference>
<evidence type="ECO:0000256" key="1">
    <source>
        <dbReference type="ARBA" id="ARBA00001947"/>
    </source>
</evidence>
<keyword evidence="7 11" id="KW-0862">Zinc</keyword>
<keyword evidence="14" id="KW-1185">Reference proteome</keyword>
<dbReference type="Gene3D" id="2.30.42.10">
    <property type="match status" value="1"/>
</dbReference>
<feature type="domain" description="PDZ" evidence="12">
    <location>
        <begin position="130"/>
        <end position="185"/>
    </location>
</feature>
<evidence type="ECO:0000256" key="3">
    <source>
        <dbReference type="ARBA" id="ARBA00007931"/>
    </source>
</evidence>
<feature type="transmembrane region" description="Helical" evidence="11">
    <location>
        <begin position="287"/>
        <end position="312"/>
    </location>
</feature>
<gene>
    <name evidence="13" type="primary">rseP</name>
    <name evidence="13" type="ORF">EQG66_01555</name>
</gene>
<dbReference type="GO" id="GO:0016020">
    <property type="term" value="C:membrane"/>
    <property type="evidence" value="ECO:0007669"/>
    <property type="project" value="UniProtKB-SubCell"/>
</dbReference>
<dbReference type="InterPro" id="IPR004387">
    <property type="entry name" value="Pept_M50_Zn"/>
</dbReference>
<comment type="cofactor">
    <cofactor evidence="1 11">
        <name>Zn(2+)</name>
        <dbReference type="ChEBI" id="CHEBI:29105"/>
    </cofactor>
</comment>
<dbReference type="OrthoDB" id="9782003at2"/>
<dbReference type="NCBIfam" id="TIGR00054">
    <property type="entry name" value="RIP metalloprotease RseP"/>
    <property type="match status" value="1"/>
</dbReference>
<feature type="transmembrane region" description="Helical" evidence="11">
    <location>
        <begin position="110"/>
        <end position="133"/>
    </location>
</feature>
<dbReference type="InterPro" id="IPR041489">
    <property type="entry name" value="PDZ_6"/>
</dbReference>
<feature type="transmembrane region" description="Helical" evidence="11">
    <location>
        <begin position="342"/>
        <end position="360"/>
    </location>
</feature>
<keyword evidence="10 11" id="KW-0472">Membrane</keyword>
<keyword evidence="11" id="KW-0479">Metal-binding</keyword>
<dbReference type="GO" id="GO:0046872">
    <property type="term" value="F:metal ion binding"/>
    <property type="evidence" value="ECO:0007669"/>
    <property type="project" value="UniProtKB-KW"/>
</dbReference>
<dbReference type="SUPFAM" id="SSF50156">
    <property type="entry name" value="PDZ domain-like"/>
    <property type="match status" value="1"/>
</dbReference>
<evidence type="ECO:0000256" key="4">
    <source>
        <dbReference type="ARBA" id="ARBA00022670"/>
    </source>
</evidence>
<dbReference type="Pfam" id="PF17820">
    <property type="entry name" value="PDZ_6"/>
    <property type="match status" value="1"/>
</dbReference>
<name>A0A4Q1KN93_9SPHN</name>
<dbReference type="EC" id="3.4.24.-" evidence="11"/>
<evidence type="ECO:0000256" key="10">
    <source>
        <dbReference type="ARBA" id="ARBA00023136"/>
    </source>
</evidence>
<dbReference type="GO" id="GO:0006508">
    <property type="term" value="P:proteolysis"/>
    <property type="evidence" value="ECO:0007669"/>
    <property type="project" value="UniProtKB-KW"/>
</dbReference>
<dbReference type="InterPro" id="IPR001478">
    <property type="entry name" value="PDZ"/>
</dbReference>
<dbReference type="RefSeq" id="WP_129402762.1">
    <property type="nucleotide sequence ID" value="NZ_SBKP01000001.1"/>
</dbReference>
<reference evidence="14" key="1">
    <citation type="submission" date="2019-01" db="EMBL/GenBank/DDBJ databases">
        <title>Cytophagaceae bacterium strain CAR-16.</title>
        <authorList>
            <person name="Chen W.-M."/>
        </authorList>
    </citation>
    <scope>NUCLEOTIDE SEQUENCE [LARGE SCALE GENOMIC DNA]</scope>
    <source>
        <strain evidence="14">CHR27</strain>
    </source>
</reference>
<keyword evidence="8 11" id="KW-1133">Transmembrane helix</keyword>
<keyword evidence="5 11" id="KW-0812">Transmembrane</keyword>
<dbReference type="Pfam" id="PF02163">
    <property type="entry name" value="Peptidase_M50"/>
    <property type="match status" value="1"/>
</dbReference>
<dbReference type="InterPro" id="IPR036034">
    <property type="entry name" value="PDZ_sf"/>
</dbReference>
<evidence type="ECO:0000313" key="13">
    <source>
        <dbReference type="EMBL" id="RXR30995.1"/>
    </source>
</evidence>
<dbReference type="AlphaFoldDB" id="A0A4Q1KN93"/>
<evidence type="ECO:0000256" key="9">
    <source>
        <dbReference type="ARBA" id="ARBA00023049"/>
    </source>
</evidence>
<dbReference type="Proteomes" id="UP000290958">
    <property type="component" value="Unassembled WGS sequence"/>
</dbReference>
<evidence type="ECO:0000313" key="14">
    <source>
        <dbReference type="Proteomes" id="UP000290958"/>
    </source>
</evidence>
<organism evidence="13 14">
    <name type="scientific">Sphingobium fluviale</name>
    <dbReference type="NCBI Taxonomy" id="2506423"/>
    <lineage>
        <taxon>Bacteria</taxon>
        <taxon>Pseudomonadati</taxon>
        <taxon>Pseudomonadota</taxon>
        <taxon>Alphaproteobacteria</taxon>
        <taxon>Sphingomonadales</taxon>
        <taxon>Sphingomonadaceae</taxon>
        <taxon>Sphingobium</taxon>
    </lineage>
</organism>
<dbReference type="PANTHER" id="PTHR42837">
    <property type="entry name" value="REGULATOR OF SIGMA-E PROTEASE RSEP"/>
    <property type="match status" value="1"/>
</dbReference>
<comment type="similarity">
    <text evidence="3 11">Belongs to the peptidase M50B family.</text>
</comment>
<keyword evidence="9 11" id="KW-0482">Metalloprotease</keyword>
<comment type="caution">
    <text evidence="13">The sequence shown here is derived from an EMBL/GenBank/DDBJ whole genome shotgun (WGS) entry which is preliminary data.</text>
</comment>
<accession>A0A4Q1KN93</accession>
<comment type="subcellular location">
    <subcellularLocation>
        <location evidence="2">Membrane</location>
        <topology evidence="2">Multi-pass membrane protein</topology>
    </subcellularLocation>
</comment>
<evidence type="ECO:0000256" key="8">
    <source>
        <dbReference type="ARBA" id="ARBA00022989"/>
    </source>
</evidence>
<evidence type="ECO:0000259" key="12">
    <source>
        <dbReference type="PROSITE" id="PS50106"/>
    </source>
</evidence>
<dbReference type="EMBL" id="SBKP01000001">
    <property type="protein sequence ID" value="RXR30995.1"/>
    <property type="molecule type" value="Genomic_DNA"/>
</dbReference>
<dbReference type="GO" id="GO:0004222">
    <property type="term" value="F:metalloendopeptidase activity"/>
    <property type="evidence" value="ECO:0007669"/>
    <property type="project" value="InterPro"/>
</dbReference>
<dbReference type="PANTHER" id="PTHR42837:SF2">
    <property type="entry name" value="MEMBRANE METALLOPROTEASE ARASP2, CHLOROPLASTIC-RELATED"/>
    <property type="match status" value="1"/>
</dbReference>
<evidence type="ECO:0000256" key="11">
    <source>
        <dbReference type="RuleBase" id="RU362031"/>
    </source>
</evidence>
<keyword evidence="6 11" id="KW-0378">Hydrolase</keyword>
<feature type="transmembrane region" description="Helical" evidence="11">
    <location>
        <begin position="6"/>
        <end position="24"/>
    </location>
</feature>
<dbReference type="CDD" id="cd23081">
    <property type="entry name" value="cpPDZ_EcRseP-like"/>
    <property type="match status" value="1"/>
</dbReference>
<protein>
    <recommendedName>
        <fullName evidence="11">Zinc metalloprotease</fullName>
        <ecNumber evidence="11">3.4.24.-</ecNumber>
    </recommendedName>
</protein>